<name>A0A9R0ILZ4_SPIOL</name>
<sequence>MGSLEEEKLLQMVHDFIESSSDSNTSSSSLLSPTRKHAHSTTFFTLQEILKKKTEEEKEIHEKVEKLMRNKMGLEKTSGLKKWVVSCLEFHGFRASFCHSSWITTPSCPCGNYEYIEVVKEGDGQRVIVDMDLKSQFEVARPTQSYTQLLSKVPIIFVGNEVKLKRIISLLCSAAEHSLKERGLHIPPWRRAVYMQSKWKLSNSTNYNNNNTNNNNNNNPRLEKWVPQNVMRRRGGLTGGGSGLSNQFSNLSINCC</sequence>
<proteinExistence type="predicted"/>
<dbReference type="InterPro" id="IPR006502">
    <property type="entry name" value="PDDEXK-like"/>
</dbReference>
<dbReference type="AlphaFoldDB" id="A0A9R0ILZ4"/>
<evidence type="ECO:0000313" key="2">
    <source>
        <dbReference type="RefSeq" id="XP_021851818.1"/>
    </source>
</evidence>
<dbReference type="PANTHER" id="PTHR31579">
    <property type="entry name" value="OS03G0796600 PROTEIN"/>
    <property type="match status" value="1"/>
</dbReference>
<keyword evidence="1" id="KW-1185">Reference proteome</keyword>
<gene>
    <name evidence="2" type="primary">LOC110791382</name>
</gene>
<dbReference type="GeneID" id="110791382"/>
<dbReference type="NCBIfam" id="TIGR01615">
    <property type="entry name" value="A_thal_3542"/>
    <property type="match status" value="1"/>
</dbReference>
<dbReference type="OrthoDB" id="691424at2759"/>
<dbReference type="Pfam" id="PF04720">
    <property type="entry name" value="PDDEXK_6"/>
    <property type="match status" value="1"/>
</dbReference>
<dbReference type="KEGG" id="soe:110791382"/>
<protein>
    <recommendedName>
        <fullName evidence="3">DNA-directed RNA polymerase</fullName>
    </recommendedName>
</protein>
<organism evidence="1 2">
    <name type="scientific">Spinacia oleracea</name>
    <name type="common">Spinach</name>
    <dbReference type="NCBI Taxonomy" id="3562"/>
    <lineage>
        <taxon>Eukaryota</taxon>
        <taxon>Viridiplantae</taxon>
        <taxon>Streptophyta</taxon>
        <taxon>Embryophyta</taxon>
        <taxon>Tracheophyta</taxon>
        <taxon>Spermatophyta</taxon>
        <taxon>Magnoliopsida</taxon>
        <taxon>eudicotyledons</taxon>
        <taxon>Gunneridae</taxon>
        <taxon>Pentapetalae</taxon>
        <taxon>Caryophyllales</taxon>
        <taxon>Chenopodiaceae</taxon>
        <taxon>Chenopodioideae</taxon>
        <taxon>Anserineae</taxon>
        <taxon>Spinacia</taxon>
    </lineage>
</organism>
<reference evidence="1" key="1">
    <citation type="journal article" date="2021" name="Nat. Commun.">
        <title>Genomic analyses provide insights into spinach domestication and the genetic basis of agronomic traits.</title>
        <authorList>
            <person name="Cai X."/>
            <person name="Sun X."/>
            <person name="Xu C."/>
            <person name="Sun H."/>
            <person name="Wang X."/>
            <person name="Ge C."/>
            <person name="Zhang Z."/>
            <person name="Wang Q."/>
            <person name="Fei Z."/>
            <person name="Jiao C."/>
            <person name="Wang Q."/>
        </authorList>
    </citation>
    <scope>NUCLEOTIDE SEQUENCE [LARGE SCALE GENOMIC DNA]</scope>
    <source>
        <strain evidence="1">cv. Varoflay</strain>
    </source>
</reference>
<reference evidence="2" key="2">
    <citation type="submission" date="2025-08" db="UniProtKB">
        <authorList>
            <consortium name="RefSeq"/>
        </authorList>
    </citation>
    <scope>IDENTIFICATION</scope>
    <source>
        <tissue evidence="2">Leaf</tissue>
    </source>
</reference>
<dbReference type="RefSeq" id="XP_021851818.1">
    <property type="nucleotide sequence ID" value="XM_021996126.2"/>
</dbReference>
<dbReference type="Proteomes" id="UP000813463">
    <property type="component" value="Chromosome 3"/>
</dbReference>
<evidence type="ECO:0000313" key="1">
    <source>
        <dbReference type="Proteomes" id="UP000813463"/>
    </source>
</evidence>
<dbReference type="PANTHER" id="PTHR31579:SF34">
    <property type="entry name" value="T14N5.3 PROTEIN"/>
    <property type="match status" value="1"/>
</dbReference>
<accession>A0A9R0ILZ4</accession>
<evidence type="ECO:0008006" key="3">
    <source>
        <dbReference type="Google" id="ProtNLM"/>
    </source>
</evidence>